<dbReference type="InterPro" id="IPR001810">
    <property type="entry name" value="F-box_dom"/>
</dbReference>
<feature type="region of interest" description="Disordered" evidence="1">
    <location>
        <begin position="518"/>
        <end position="537"/>
    </location>
</feature>
<dbReference type="InterPro" id="IPR032675">
    <property type="entry name" value="LRR_dom_sf"/>
</dbReference>
<dbReference type="GO" id="GO:0031146">
    <property type="term" value="P:SCF-dependent proteasomal ubiquitin-dependent protein catabolic process"/>
    <property type="evidence" value="ECO:0007669"/>
    <property type="project" value="TreeGrafter"/>
</dbReference>
<dbReference type="EMBL" id="JAMQYH010000002">
    <property type="protein sequence ID" value="KAJ1700042.1"/>
    <property type="molecule type" value="Genomic_DNA"/>
</dbReference>
<dbReference type="SMART" id="SM00367">
    <property type="entry name" value="LRR_CC"/>
    <property type="match status" value="9"/>
</dbReference>
<dbReference type="SUPFAM" id="SSF81383">
    <property type="entry name" value="F-box domain"/>
    <property type="match status" value="1"/>
</dbReference>
<dbReference type="Pfam" id="PF25372">
    <property type="entry name" value="DUF7885"/>
    <property type="match status" value="1"/>
</dbReference>
<feature type="domain" description="F-box" evidence="2">
    <location>
        <begin position="39"/>
        <end position="71"/>
    </location>
</feature>
<gene>
    <name evidence="4" type="ORF">LUZ63_008554</name>
</gene>
<organism evidence="4 5">
    <name type="scientific">Rhynchospora breviuscula</name>
    <dbReference type="NCBI Taxonomy" id="2022672"/>
    <lineage>
        <taxon>Eukaryota</taxon>
        <taxon>Viridiplantae</taxon>
        <taxon>Streptophyta</taxon>
        <taxon>Embryophyta</taxon>
        <taxon>Tracheophyta</taxon>
        <taxon>Spermatophyta</taxon>
        <taxon>Magnoliopsida</taxon>
        <taxon>Liliopsida</taxon>
        <taxon>Poales</taxon>
        <taxon>Cyperaceae</taxon>
        <taxon>Cyperoideae</taxon>
        <taxon>Rhynchosporeae</taxon>
        <taxon>Rhynchospora</taxon>
    </lineage>
</organism>
<dbReference type="Proteomes" id="UP001151287">
    <property type="component" value="Unassembled WGS sequence"/>
</dbReference>
<dbReference type="InterPro" id="IPR006553">
    <property type="entry name" value="Leu-rich_rpt_Cys-con_subtyp"/>
</dbReference>
<dbReference type="InterPro" id="IPR057207">
    <property type="entry name" value="FBXL15_LRR"/>
</dbReference>
<dbReference type="GO" id="GO:0019005">
    <property type="term" value="C:SCF ubiquitin ligase complex"/>
    <property type="evidence" value="ECO:0007669"/>
    <property type="project" value="TreeGrafter"/>
</dbReference>
<dbReference type="FunFam" id="1.20.1280.50:FF:000023">
    <property type="entry name" value="F-box/LRR-repeat protein 4"/>
    <property type="match status" value="1"/>
</dbReference>
<proteinExistence type="predicted"/>
<evidence type="ECO:0000313" key="5">
    <source>
        <dbReference type="Proteomes" id="UP001151287"/>
    </source>
</evidence>
<dbReference type="OrthoDB" id="423607at2759"/>
<dbReference type="Pfam" id="PF12937">
    <property type="entry name" value="F-box-like"/>
    <property type="match status" value="1"/>
</dbReference>
<dbReference type="CDD" id="cd22159">
    <property type="entry name" value="F-box_AtTIR1-like"/>
    <property type="match status" value="1"/>
</dbReference>
<comment type="caution">
    <text evidence="4">The sequence shown here is derived from an EMBL/GenBank/DDBJ whole genome shotgun (WGS) entry which is preliminary data.</text>
</comment>
<accession>A0A9Q0CUN0</accession>
<dbReference type="AlphaFoldDB" id="A0A9Q0CUN0"/>
<dbReference type="InterPro" id="IPR036047">
    <property type="entry name" value="F-box-like_dom_sf"/>
</dbReference>
<evidence type="ECO:0008006" key="6">
    <source>
        <dbReference type="Google" id="ProtNLM"/>
    </source>
</evidence>
<sequence length="537" mass="58102">MEIEFHFLNPQSTPIKSSAAVAVAVAVPVPAMLHRDYTLDLPDECLSLVFGSLSQSDRNKCSLVCHRWYRVEGQSRQRLSLHAASALEPLLPTLLTRFDSVTKLALKNDRRTDSISDDSLSFISTKLPRLTRLKLRSCKQITEQGISTLATNCRWLRKISCASCSFGPSALAAILTSCPLLEDLSLKRLRGVINKGNGYTNSVEEVLIGAGFTGSDSLRSICLKDLYNAQCFVQFLAGCKNLRTIKILRCSGPWDGSLDEISSRVPGITEVHLEKLQVSDKGLFCLSKCTDLEILHIVKTPECSDAGIAEIASKCHMLRKLHIDGWRTNRIGDLGLIEISKGCPKLQELVLVGVNPTFRSLDPIAGNCRQLERLAMCGCETVGDSEVACLGARCTMLRKLCIKGCPVSDNGLAALAQGCPSLVKVKLKRCGAVTPKCIEWLRAIRGEGFSISLDTMESQQEQDMDIVVGNETGAGDQMTEMIDGMATMDLTSGGQVAQQPRGGRMRALMLVAIRRFSGGAGPSGSNGANPGDNPPSA</sequence>
<evidence type="ECO:0000259" key="3">
    <source>
        <dbReference type="Pfam" id="PF25372"/>
    </source>
</evidence>
<dbReference type="PANTHER" id="PTHR13318:SF92">
    <property type="entry name" value="F-BOX_LRR-REPEAT PROTEIN 8-RELATED"/>
    <property type="match status" value="1"/>
</dbReference>
<evidence type="ECO:0000313" key="4">
    <source>
        <dbReference type="EMBL" id="KAJ1700042.1"/>
    </source>
</evidence>
<evidence type="ECO:0000256" key="1">
    <source>
        <dbReference type="SAM" id="MobiDB-lite"/>
    </source>
</evidence>
<protein>
    <recommendedName>
        <fullName evidence="6">F-box domain-containing protein</fullName>
    </recommendedName>
</protein>
<name>A0A9Q0CUN0_9POAL</name>
<dbReference type="FunFam" id="3.80.10.10:FF:000449">
    <property type="entry name" value="F-box protein SKIP2"/>
    <property type="match status" value="1"/>
</dbReference>
<dbReference type="SUPFAM" id="SSF52047">
    <property type="entry name" value="RNI-like"/>
    <property type="match status" value="1"/>
</dbReference>
<dbReference type="Gene3D" id="1.20.1280.50">
    <property type="match status" value="1"/>
</dbReference>
<keyword evidence="5" id="KW-1185">Reference proteome</keyword>
<dbReference type="PANTHER" id="PTHR13318">
    <property type="entry name" value="PARTNER OF PAIRED, ISOFORM B-RELATED"/>
    <property type="match status" value="1"/>
</dbReference>
<dbReference type="Gene3D" id="3.80.10.10">
    <property type="entry name" value="Ribonuclease Inhibitor"/>
    <property type="match status" value="1"/>
</dbReference>
<feature type="domain" description="F-box/LRR-repeat protein 15-like leucin rich repeat" evidence="3">
    <location>
        <begin position="278"/>
        <end position="439"/>
    </location>
</feature>
<reference evidence="4" key="1">
    <citation type="journal article" date="2022" name="Cell">
        <title>Repeat-based holocentromeres influence genome architecture and karyotype evolution.</title>
        <authorList>
            <person name="Hofstatter P.G."/>
            <person name="Thangavel G."/>
            <person name="Lux T."/>
            <person name="Neumann P."/>
            <person name="Vondrak T."/>
            <person name="Novak P."/>
            <person name="Zhang M."/>
            <person name="Costa L."/>
            <person name="Castellani M."/>
            <person name="Scott A."/>
            <person name="Toegelov H."/>
            <person name="Fuchs J."/>
            <person name="Mata-Sucre Y."/>
            <person name="Dias Y."/>
            <person name="Vanzela A.L.L."/>
            <person name="Huettel B."/>
            <person name="Almeida C.C.S."/>
            <person name="Simkova H."/>
            <person name="Souza G."/>
            <person name="Pedrosa-Harand A."/>
            <person name="Macas J."/>
            <person name="Mayer K.F.X."/>
            <person name="Houben A."/>
            <person name="Marques A."/>
        </authorList>
    </citation>
    <scope>NUCLEOTIDE SEQUENCE</scope>
    <source>
        <strain evidence="4">RhyBre1mFocal</strain>
    </source>
</reference>
<evidence type="ECO:0000259" key="2">
    <source>
        <dbReference type="Pfam" id="PF12937"/>
    </source>
</evidence>